<name>A0A140KN45_9BASI</name>
<accession>A0A140KN45</accession>
<evidence type="ECO:0000256" key="1">
    <source>
        <dbReference type="SAM" id="MobiDB-lite"/>
    </source>
</evidence>
<gene>
    <name evidence="3" type="ORF">SPSC_03536</name>
</gene>
<dbReference type="AlphaFoldDB" id="A0A140KN45"/>
<evidence type="ECO:0000313" key="3">
    <source>
        <dbReference type="EMBL" id="CDR87818.1"/>
    </source>
</evidence>
<protein>
    <submittedName>
        <fullName evidence="3">Uncharacterized protein</fullName>
    </submittedName>
</protein>
<sequence length="633" mass="70750">MIVALLVIVTFLSGALCPPTFPEKLAFDLNELSEEAEAARDSDFSPSASQSSFHGSGATVGSSSSQAPFHESQTHHPAQAEPFWHTSEQFPSYPGPMGALHPFHYTYVPTLVYQPVLVHHPGQPIIPAAEYALPHDQQRAGTRHDASVGSGIHLVNPYFMSPPSIHVPNMALPQHDPPIQFQDRAAYLQGGQRALTGRMRNDFEAGSSGAMQAPETHDSVAILPTDSLTTGPLHPDQSITGPTAYHMYWPGVSILESSTSRRREFGPFPYPSMSANEIREQAVQDPKVFTDSFFRISISEDAEVDRLVGSLSSDSTVLRSTGRRYDSTQLIRQLPKNTKTFLRSYLWNRKKAKQILLQTESGTRSLFFVLLTETQLLPGRYFVSHTSVWEIAHSPETGVFGLHCYGFYPFSETDFLNLERHAESTKRSYWFVSINRYSSETKPSHIAISAAEPDGAHVKESLLATIASAHPETKKLIQTGTLQRALMTSDYVNGKHYYVAEENTPDIRAAIERWKSQAQLTKDAFVPIPLDEKQIEDLPKVAVARYCKSTNVLVITVSDSERYMTDYSYDVKWLHQYRAPTVTIWRLGPEVGGRELLIFKGCFQLGAKEYSDFTKKVSGLRHSTFQYNRLGSL</sequence>
<feature type="region of interest" description="Disordered" evidence="1">
    <location>
        <begin position="38"/>
        <end position="78"/>
    </location>
</feature>
<keyword evidence="2" id="KW-0732">Signal</keyword>
<dbReference type="EMBL" id="LK056669">
    <property type="protein sequence ID" value="CDR87818.1"/>
    <property type="molecule type" value="Genomic_DNA"/>
</dbReference>
<proteinExistence type="predicted"/>
<reference evidence="3" key="1">
    <citation type="submission" date="2014-06" db="EMBL/GenBank/DDBJ databases">
        <authorList>
            <person name="Ju J."/>
            <person name="Zhang J."/>
        </authorList>
    </citation>
    <scope>NUCLEOTIDE SEQUENCE</scope>
    <source>
        <strain evidence="3">SscI8</strain>
    </source>
</reference>
<dbReference type="OrthoDB" id="2556339at2759"/>
<feature type="compositionally biased region" description="Low complexity" evidence="1">
    <location>
        <begin position="44"/>
        <end position="57"/>
    </location>
</feature>
<feature type="signal peptide" evidence="2">
    <location>
        <begin position="1"/>
        <end position="17"/>
    </location>
</feature>
<evidence type="ECO:0000256" key="2">
    <source>
        <dbReference type="SAM" id="SignalP"/>
    </source>
</evidence>
<organism evidence="3">
    <name type="scientific">Sporisorium scitamineum</name>
    <dbReference type="NCBI Taxonomy" id="49012"/>
    <lineage>
        <taxon>Eukaryota</taxon>
        <taxon>Fungi</taxon>
        <taxon>Dikarya</taxon>
        <taxon>Basidiomycota</taxon>
        <taxon>Ustilaginomycotina</taxon>
        <taxon>Ustilaginomycetes</taxon>
        <taxon>Ustilaginales</taxon>
        <taxon>Ustilaginaceae</taxon>
        <taxon>Sporisorium</taxon>
    </lineage>
</organism>
<feature type="chain" id="PRO_5007303163" evidence="2">
    <location>
        <begin position="18"/>
        <end position="633"/>
    </location>
</feature>